<dbReference type="AlphaFoldDB" id="A0A667H2Z3"/>
<reference evidence="3" key="2">
    <citation type="submission" date="2025-09" db="UniProtKB">
        <authorList>
            <consortium name="Ensembl"/>
        </authorList>
    </citation>
    <scope>IDENTIFICATION</scope>
</reference>
<dbReference type="PANTHER" id="PTHR43128">
    <property type="entry name" value="L-2-HYDROXYCARBOXYLATE DEHYDROGENASE (NAD(P)(+))"/>
    <property type="match status" value="1"/>
</dbReference>
<accession>A0A667H2Z3</accession>
<dbReference type="Ensembl" id="ENSLCNT00005022938.1">
    <property type="protein sequence ID" value="ENSLCNP00005020495.1"/>
    <property type="gene ID" value="ENSLCNG00005013380.1"/>
</dbReference>
<dbReference type="SUPFAM" id="SSF56327">
    <property type="entry name" value="LDH C-terminal domain-like"/>
    <property type="match status" value="1"/>
</dbReference>
<keyword evidence="1" id="KW-0812">Transmembrane</keyword>
<dbReference type="GO" id="GO:0004459">
    <property type="term" value="F:L-lactate dehydrogenase (NAD+) activity"/>
    <property type="evidence" value="ECO:0007669"/>
    <property type="project" value="TreeGrafter"/>
</dbReference>
<evidence type="ECO:0000313" key="4">
    <source>
        <dbReference type="Proteomes" id="UP000472241"/>
    </source>
</evidence>
<dbReference type="Pfam" id="PF02866">
    <property type="entry name" value="Ldh_1_C"/>
    <property type="match status" value="1"/>
</dbReference>
<dbReference type="Proteomes" id="UP000472241">
    <property type="component" value="Unplaced"/>
</dbReference>
<dbReference type="Gene3D" id="3.90.110.10">
    <property type="entry name" value="Lactate dehydrogenase/glycoside hydrolase, family 4, C-terminal"/>
    <property type="match status" value="1"/>
</dbReference>
<dbReference type="PANTHER" id="PTHR43128:SF10">
    <property type="entry name" value="L-LACTATE DEHYDROGENASE A CHAIN"/>
    <property type="match status" value="1"/>
</dbReference>
<evidence type="ECO:0000256" key="1">
    <source>
        <dbReference type="SAM" id="Phobius"/>
    </source>
</evidence>
<dbReference type="SUPFAM" id="SSF51735">
    <property type="entry name" value="NAD(P)-binding Rossmann-fold domains"/>
    <property type="match status" value="1"/>
</dbReference>
<organism evidence="3 4">
    <name type="scientific">Lynx canadensis</name>
    <name type="common">Canada lynx</name>
    <name type="synonym">Felis canadensis</name>
    <dbReference type="NCBI Taxonomy" id="61383"/>
    <lineage>
        <taxon>Eukaryota</taxon>
        <taxon>Metazoa</taxon>
        <taxon>Chordata</taxon>
        <taxon>Craniata</taxon>
        <taxon>Vertebrata</taxon>
        <taxon>Euteleostomi</taxon>
        <taxon>Mammalia</taxon>
        <taxon>Eutheria</taxon>
        <taxon>Laurasiatheria</taxon>
        <taxon>Carnivora</taxon>
        <taxon>Feliformia</taxon>
        <taxon>Felidae</taxon>
        <taxon>Felinae</taxon>
        <taxon>Lynx</taxon>
    </lineage>
</organism>
<dbReference type="PROSITE" id="PS51257">
    <property type="entry name" value="PROKAR_LIPOPROTEIN"/>
    <property type="match status" value="1"/>
</dbReference>
<dbReference type="GO" id="GO:0006089">
    <property type="term" value="P:lactate metabolic process"/>
    <property type="evidence" value="ECO:0007669"/>
    <property type="project" value="TreeGrafter"/>
</dbReference>
<evidence type="ECO:0000313" key="3">
    <source>
        <dbReference type="Ensembl" id="ENSLCNP00005020495.1"/>
    </source>
</evidence>
<feature type="domain" description="Lactate/malate dehydrogenase C-terminal" evidence="2">
    <location>
        <begin position="45"/>
        <end position="90"/>
    </location>
</feature>
<keyword evidence="4" id="KW-1185">Reference proteome</keyword>
<name>A0A667H2Z3_LYNCA</name>
<keyword evidence="1" id="KW-0472">Membrane</keyword>
<dbReference type="InterPro" id="IPR015955">
    <property type="entry name" value="Lactate_DH/Glyco_Ohase_4_C"/>
</dbReference>
<keyword evidence="1" id="KW-1133">Transmembrane helix</keyword>
<reference evidence="3" key="1">
    <citation type="submission" date="2025-08" db="UniProtKB">
        <authorList>
            <consortium name="Ensembl"/>
        </authorList>
    </citation>
    <scope>IDENTIFICATION</scope>
</reference>
<feature type="transmembrane region" description="Helical" evidence="1">
    <location>
        <begin position="23"/>
        <end position="41"/>
    </location>
</feature>
<evidence type="ECO:0000259" key="2">
    <source>
        <dbReference type="Pfam" id="PF02866"/>
    </source>
</evidence>
<sequence>MATLKDQLIQNLLKEDHTPRNKITVVGVGAVGMACAVSILMKDLGLYGIKDDVFLSVPCILGQNGISDAVKVTLTPEEVARLKKSADTLWGTQKELQF</sequence>
<proteinExistence type="predicted"/>
<dbReference type="InterPro" id="IPR022383">
    <property type="entry name" value="Lactate/malate_DH_C"/>
</dbReference>
<dbReference type="InterPro" id="IPR036291">
    <property type="entry name" value="NAD(P)-bd_dom_sf"/>
</dbReference>
<protein>
    <recommendedName>
        <fullName evidence="2">Lactate/malate dehydrogenase C-terminal domain-containing protein</fullName>
    </recommendedName>
</protein>